<reference evidence="2 3" key="1">
    <citation type="submission" date="2023-03" db="EMBL/GenBank/DDBJ databases">
        <title>WGS of Gossypium arboreum.</title>
        <authorList>
            <person name="Yu D."/>
        </authorList>
    </citation>
    <scope>NUCLEOTIDE SEQUENCE [LARGE SCALE GENOMIC DNA]</scope>
    <source>
        <tissue evidence="2">Leaf</tissue>
    </source>
</reference>
<feature type="region of interest" description="Disordered" evidence="1">
    <location>
        <begin position="1"/>
        <end position="21"/>
    </location>
</feature>
<evidence type="ECO:0000313" key="3">
    <source>
        <dbReference type="Proteomes" id="UP001358586"/>
    </source>
</evidence>
<dbReference type="Proteomes" id="UP001358586">
    <property type="component" value="Chromosome 1"/>
</dbReference>
<evidence type="ECO:0000256" key="1">
    <source>
        <dbReference type="SAM" id="MobiDB-lite"/>
    </source>
</evidence>
<organism evidence="2 3">
    <name type="scientific">Gossypium arboreum</name>
    <name type="common">Tree cotton</name>
    <name type="synonym">Gossypium nanking</name>
    <dbReference type="NCBI Taxonomy" id="29729"/>
    <lineage>
        <taxon>Eukaryota</taxon>
        <taxon>Viridiplantae</taxon>
        <taxon>Streptophyta</taxon>
        <taxon>Embryophyta</taxon>
        <taxon>Tracheophyta</taxon>
        <taxon>Spermatophyta</taxon>
        <taxon>Magnoliopsida</taxon>
        <taxon>eudicotyledons</taxon>
        <taxon>Gunneridae</taxon>
        <taxon>Pentapetalae</taxon>
        <taxon>rosids</taxon>
        <taxon>malvids</taxon>
        <taxon>Malvales</taxon>
        <taxon>Malvaceae</taxon>
        <taxon>Malvoideae</taxon>
        <taxon>Gossypium</taxon>
    </lineage>
</organism>
<proteinExistence type="predicted"/>
<name>A0ABR0R681_GOSAR</name>
<dbReference type="EMBL" id="JARKNE010000001">
    <property type="protein sequence ID" value="KAK5846679.1"/>
    <property type="molecule type" value="Genomic_DNA"/>
</dbReference>
<accession>A0ABR0R681</accession>
<keyword evidence="3" id="KW-1185">Reference proteome</keyword>
<comment type="caution">
    <text evidence="2">The sequence shown here is derived from an EMBL/GenBank/DDBJ whole genome shotgun (WGS) entry which is preliminary data.</text>
</comment>
<evidence type="ECO:0000313" key="2">
    <source>
        <dbReference type="EMBL" id="KAK5846679.1"/>
    </source>
</evidence>
<gene>
    <name evidence="2" type="ORF">PVK06_002976</name>
</gene>
<sequence length="83" mass="9510">MEEDLANLSIGDEEEDPLLKQDKEEGYEDDFCMCLVGKVLINGAVHFPSMRNVLVKLWHPIEGVSITEIEEKKHFFGSTTNWI</sequence>
<evidence type="ECO:0008006" key="4">
    <source>
        <dbReference type="Google" id="ProtNLM"/>
    </source>
</evidence>
<feature type="compositionally biased region" description="Acidic residues" evidence="1">
    <location>
        <begin position="1"/>
        <end position="16"/>
    </location>
</feature>
<protein>
    <recommendedName>
        <fullName evidence="4">DUF4283 domain-containing protein</fullName>
    </recommendedName>
</protein>